<evidence type="ECO:0000313" key="1">
    <source>
        <dbReference type="EMBL" id="RSU04900.1"/>
    </source>
</evidence>
<reference evidence="1 2" key="1">
    <citation type="submission" date="2017-05" db="EMBL/GenBank/DDBJ databases">
        <title>Vagococcus spp. assemblies.</title>
        <authorList>
            <person name="Gulvik C.A."/>
        </authorList>
    </citation>
    <scope>NUCLEOTIDE SEQUENCE [LARGE SCALE GENOMIC DNA]</scope>
    <source>
        <strain evidence="1 2">CCUG 41755</strain>
    </source>
</reference>
<keyword evidence="2" id="KW-1185">Reference proteome</keyword>
<dbReference type="InterPro" id="IPR003718">
    <property type="entry name" value="OsmC/Ohr_fam"/>
</dbReference>
<dbReference type="OrthoDB" id="1433018at2"/>
<name>A0A430ACG1_9ENTE</name>
<dbReference type="Gene3D" id="3.30.300.20">
    <property type="match status" value="1"/>
</dbReference>
<gene>
    <name evidence="1" type="ORF">CBF31_02445</name>
</gene>
<dbReference type="InterPro" id="IPR052924">
    <property type="entry name" value="OsmC/Ohr_hydroprdx_reductase"/>
</dbReference>
<dbReference type="AlphaFoldDB" id="A0A430ACG1"/>
<comment type="caution">
    <text evidence="1">The sequence shown here is derived from an EMBL/GenBank/DDBJ whole genome shotgun (WGS) entry which is preliminary data.</text>
</comment>
<dbReference type="Proteomes" id="UP000287101">
    <property type="component" value="Unassembled WGS sequence"/>
</dbReference>
<dbReference type="SUPFAM" id="SSF82784">
    <property type="entry name" value="OsmC-like"/>
    <property type="match status" value="1"/>
</dbReference>
<dbReference type="Pfam" id="PF02566">
    <property type="entry name" value="OsmC"/>
    <property type="match status" value="1"/>
</dbReference>
<sequence>MSKQVLEAHVESLGGLQLKCSSRDFSFKIDEPENVGGTNEAMNPLEALLCSLGACKMMVGRFFYQSKHINLKSMSVDIKGEIDSDRLKGKPDVKVGFSHIITEYQIEADNTEEEINDFIAFIESSCPVKDTLVNCPSFETNVRIN</sequence>
<dbReference type="InterPro" id="IPR015946">
    <property type="entry name" value="KH_dom-like_a/b"/>
</dbReference>
<organism evidence="1 2">
    <name type="scientific">Vagococcus fessus</name>
    <dbReference type="NCBI Taxonomy" id="120370"/>
    <lineage>
        <taxon>Bacteria</taxon>
        <taxon>Bacillati</taxon>
        <taxon>Bacillota</taxon>
        <taxon>Bacilli</taxon>
        <taxon>Lactobacillales</taxon>
        <taxon>Enterococcaceae</taxon>
        <taxon>Vagococcus</taxon>
    </lineage>
</organism>
<dbReference type="PANTHER" id="PTHR35368:SF1">
    <property type="entry name" value="HYDROPEROXIDE REDUCTASE"/>
    <property type="match status" value="1"/>
</dbReference>
<accession>A0A430ACG1</accession>
<dbReference type="PANTHER" id="PTHR35368">
    <property type="entry name" value="HYDROPEROXIDE REDUCTASE"/>
    <property type="match status" value="1"/>
</dbReference>
<dbReference type="EMBL" id="NGJY01000001">
    <property type="protein sequence ID" value="RSU04900.1"/>
    <property type="molecule type" value="Genomic_DNA"/>
</dbReference>
<dbReference type="RefSeq" id="WP_126830627.1">
    <property type="nucleotide sequence ID" value="NZ_CBCRYB010000012.1"/>
</dbReference>
<proteinExistence type="predicted"/>
<protein>
    <submittedName>
        <fullName evidence="1">Peroxiredoxin</fullName>
    </submittedName>
</protein>
<dbReference type="InterPro" id="IPR036102">
    <property type="entry name" value="OsmC/Ohrsf"/>
</dbReference>
<evidence type="ECO:0000313" key="2">
    <source>
        <dbReference type="Proteomes" id="UP000287101"/>
    </source>
</evidence>